<dbReference type="WBParaSite" id="SCUD_0000598601-mRNA-1">
    <property type="protein sequence ID" value="SCUD_0000598601-mRNA-1"/>
    <property type="gene ID" value="SCUD_0000598601"/>
</dbReference>
<reference evidence="3" key="1">
    <citation type="submission" date="2016-06" db="UniProtKB">
        <authorList>
            <consortium name="WormBaseParasite"/>
        </authorList>
    </citation>
    <scope>IDENTIFICATION</scope>
</reference>
<evidence type="ECO:0000313" key="3">
    <source>
        <dbReference type="WBParaSite" id="SCUD_0000598601-mRNA-1"/>
    </source>
</evidence>
<evidence type="ECO:0000313" key="1">
    <source>
        <dbReference type="EMBL" id="VDO99919.1"/>
    </source>
</evidence>
<dbReference type="Proteomes" id="UP000279833">
    <property type="component" value="Unassembled WGS sequence"/>
</dbReference>
<dbReference type="AlphaFoldDB" id="A0A183JTE6"/>
<proteinExistence type="predicted"/>
<dbReference type="EMBL" id="UZAK01011387">
    <property type="protein sequence ID" value="VDO99919.1"/>
    <property type="molecule type" value="Genomic_DNA"/>
</dbReference>
<sequence>MQLEDLDFADDLTFPSHTHQQIQKSTSVAVASAAVGFNIHNGKSKILRYNTACTNPITIDGERLEDVNIFTYLSSIIDEHGESDADVRARIVKVRAVYLQLKDIWNSKQLSTNTSQDFQYKCQDSSTVWVRNLENYESHHPENTSVYQQLSTQNTSDPLAGHLATTNC</sequence>
<keyword evidence="2" id="KW-1185">Reference proteome</keyword>
<name>A0A183JTE6_9TREM</name>
<dbReference type="PANTHER" id="PTHR47027:SF25">
    <property type="entry name" value="REVERSE TRANSCRIPTASE DOMAIN-CONTAINING PROTEIN"/>
    <property type="match status" value="1"/>
</dbReference>
<organism evidence="3">
    <name type="scientific">Schistosoma curassoni</name>
    <dbReference type="NCBI Taxonomy" id="6186"/>
    <lineage>
        <taxon>Eukaryota</taxon>
        <taxon>Metazoa</taxon>
        <taxon>Spiralia</taxon>
        <taxon>Lophotrochozoa</taxon>
        <taxon>Platyhelminthes</taxon>
        <taxon>Trematoda</taxon>
        <taxon>Digenea</taxon>
        <taxon>Strigeidida</taxon>
        <taxon>Schistosomatoidea</taxon>
        <taxon>Schistosomatidae</taxon>
        <taxon>Schistosoma</taxon>
    </lineage>
</organism>
<accession>A0A183JTE6</accession>
<protein>
    <submittedName>
        <fullName evidence="3">Reverse transcriptase domain-containing protein</fullName>
    </submittedName>
</protein>
<dbReference type="PANTHER" id="PTHR47027">
    <property type="entry name" value="REVERSE TRANSCRIPTASE DOMAIN-CONTAINING PROTEIN"/>
    <property type="match status" value="1"/>
</dbReference>
<evidence type="ECO:0000313" key="2">
    <source>
        <dbReference type="Proteomes" id="UP000279833"/>
    </source>
</evidence>
<reference evidence="1 2" key="2">
    <citation type="submission" date="2018-11" db="EMBL/GenBank/DDBJ databases">
        <authorList>
            <consortium name="Pathogen Informatics"/>
        </authorList>
    </citation>
    <scope>NUCLEOTIDE SEQUENCE [LARGE SCALE GENOMIC DNA]</scope>
    <source>
        <strain evidence="1">Dakar</strain>
        <strain evidence="2">Dakar, Senegal</strain>
    </source>
</reference>
<gene>
    <name evidence="1" type="ORF">SCUD_LOCUS5986</name>
</gene>